<keyword evidence="4" id="KW-0804">Transcription</keyword>
<evidence type="ECO:0000256" key="4">
    <source>
        <dbReference type="ARBA" id="ARBA00023163"/>
    </source>
</evidence>
<dbReference type="EMBL" id="JBJXBP010000007">
    <property type="protein sequence ID" value="KAL3819986.1"/>
    <property type="molecule type" value="Genomic_DNA"/>
</dbReference>
<dbReference type="GO" id="GO:0005634">
    <property type="term" value="C:nucleus"/>
    <property type="evidence" value="ECO:0007669"/>
    <property type="project" value="UniProtKB-SubCell"/>
</dbReference>
<dbReference type="AlphaFoldDB" id="A0ABD3S6B8"/>
<keyword evidence="2" id="KW-0805">Transcription regulation</keyword>
<dbReference type="SUPFAM" id="SSF101936">
    <property type="entry name" value="DNA-binding pseudobarrel domain"/>
    <property type="match status" value="1"/>
</dbReference>
<dbReference type="InterPro" id="IPR015300">
    <property type="entry name" value="DNA-bd_pseudobarrel_sf"/>
</dbReference>
<protein>
    <submittedName>
        <fullName evidence="6">Uncharacterized protein</fullName>
    </submittedName>
</protein>
<evidence type="ECO:0000256" key="1">
    <source>
        <dbReference type="ARBA" id="ARBA00004123"/>
    </source>
</evidence>
<dbReference type="Gene3D" id="2.40.330.10">
    <property type="entry name" value="DNA-binding pseudobarrel domain"/>
    <property type="match status" value="1"/>
</dbReference>
<evidence type="ECO:0000313" key="6">
    <source>
        <dbReference type="EMBL" id="KAL3819986.1"/>
    </source>
</evidence>
<keyword evidence="7" id="KW-1185">Reference proteome</keyword>
<dbReference type="InterPro" id="IPR039218">
    <property type="entry name" value="REM_fam"/>
</dbReference>
<keyword evidence="5" id="KW-0539">Nucleus</keyword>
<dbReference type="PANTHER" id="PTHR31674:SF62">
    <property type="entry name" value="B3 DOMAIN-CONTAINING PROTEIN REM14-RELATED"/>
    <property type="match status" value="1"/>
</dbReference>
<keyword evidence="3" id="KW-0238">DNA-binding</keyword>
<evidence type="ECO:0000256" key="2">
    <source>
        <dbReference type="ARBA" id="ARBA00023015"/>
    </source>
</evidence>
<comment type="subcellular location">
    <subcellularLocation>
        <location evidence="1">Nucleus</location>
    </subcellularLocation>
</comment>
<sequence length="96" mass="11129">MVKNFTRKLRLPVAFVKKHAEILPENAKLRTSLGETWSVEIEQRKFAEDAGLEFGEFIIFLFSGKFVFDISVFGVNGCEREILCKWTLKDFCYIMG</sequence>
<dbReference type="Proteomes" id="UP001634393">
    <property type="component" value="Unassembled WGS sequence"/>
</dbReference>
<comment type="caution">
    <text evidence="6">The sequence shown here is derived from an EMBL/GenBank/DDBJ whole genome shotgun (WGS) entry which is preliminary data.</text>
</comment>
<name>A0ABD3S6B8_9LAMI</name>
<proteinExistence type="predicted"/>
<dbReference type="PANTHER" id="PTHR31674">
    <property type="entry name" value="B3 DOMAIN-CONTAINING PROTEIN REM-LIKE 3-RELATED"/>
    <property type="match status" value="1"/>
</dbReference>
<reference evidence="6 7" key="1">
    <citation type="submission" date="2024-12" db="EMBL/GenBank/DDBJ databases">
        <title>The unique morphological basis and parallel evolutionary history of personate flowers in Penstemon.</title>
        <authorList>
            <person name="Depatie T.H."/>
            <person name="Wessinger C.A."/>
        </authorList>
    </citation>
    <scope>NUCLEOTIDE SEQUENCE [LARGE SCALE GENOMIC DNA]</scope>
    <source>
        <strain evidence="6">WTNN_2</strain>
        <tissue evidence="6">Leaf</tissue>
    </source>
</reference>
<evidence type="ECO:0000313" key="7">
    <source>
        <dbReference type="Proteomes" id="UP001634393"/>
    </source>
</evidence>
<evidence type="ECO:0000256" key="3">
    <source>
        <dbReference type="ARBA" id="ARBA00023125"/>
    </source>
</evidence>
<gene>
    <name evidence="6" type="ORF">ACJIZ3_005891</name>
</gene>
<evidence type="ECO:0000256" key="5">
    <source>
        <dbReference type="ARBA" id="ARBA00023242"/>
    </source>
</evidence>
<dbReference type="GO" id="GO:0003677">
    <property type="term" value="F:DNA binding"/>
    <property type="evidence" value="ECO:0007669"/>
    <property type="project" value="UniProtKB-KW"/>
</dbReference>
<organism evidence="6 7">
    <name type="scientific">Penstemon smallii</name>
    <dbReference type="NCBI Taxonomy" id="265156"/>
    <lineage>
        <taxon>Eukaryota</taxon>
        <taxon>Viridiplantae</taxon>
        <taxon>Streptophyta</taxon>
        <taxon>Embryophyta</taxon>
        <taxon>Tracheophyta</taxon>
        <taxon>Spermatophyta</taxon>
        <taxon>Magnoliopsida</taxon>
        <taxon>eudicotyledons</taxon>
        <taxon>Gunneridae</taxon>
        <taxon>Pentapetalae</taxon>
        <taxon>asterids</taxon>
        <taxon>lamiids</taxon>
        <taxon>Lamiales</taxon>
        <taxon>Plantaginaceae</taxon>
        <taxon>Cheloneae</taxon>
        <taxon>Penstemon</taxon>
    </lineage>
</organism>
<accession>A0ABD3S6B8</accession>